<accession>A0AA35JST3</accession>
<gene>
    <name evidence="2" type="ORF">PODLI_1B002347</name>
</gene>
<organism evidence="2 3">
    <name type="scientific">Podarcis lilfordi</name>
    <name type="common">Lilford's wall lizard</name>
    <dbReference type="NCBI Taxonomy" id="74358"/>
    <lineage>
        <taxon>Eukaryota</taxon>
        <taxon>Metazoa</taxon>
        <taxon>Chordata</taxon>
        <taxon>Craniata</taxon>
        <taxon>Vertebrata</taxon>
        <taxon>Euteleostomi</taxon>
        <taxon>Lepidosauria</taxon>
        <taxon>Squamata</taxon>
        <taxon>Bifurcata</taxon>
        <taxon>Unidentata</taxon>
        <taxon>Episquamata</taxon>
        <taxon>Laterata</taxon>
        <taxon>Lacertibaenia</taxon>
        <taxon>Lacertidae</taxon>
        <taxon>Podarcis</taxon>
    </lineage>
</organism>
<evidence type="ECO:0000256" key="1">
    <source>
        <dbReference type="SAM" id="Phobius"/>
    </source>
</evidence>
<sequence length="120" mass="12808">MYYDQGRRKGGAGVAACAGGNNPSPWANLLGTPGGQIFVIGAIVVVKICPLIAQIHLAISLTPLGGRHSNRRQMAFMPSGVGFLQSAGGFSRRRSCQSWKSTRCECECRPPITKIWPPPA</sequence>
<keyword evidence="1" id="KW-0812">Transmembrane</keyword>
<name>A0AA35JST3_9SAUR</name>
<proteinExistence type="predicted"/>
<protein>
    <submittedName>
        <fullName evidence="2">Uncharacterized protein</fullName>
    </submittedName>
</protein>
<reference evidence="2" key="1">
    <citation type="submission" date="2022-12" db="EMBL/GenBank/DDBJ databases">
        <authorList>
            <person name="Alioto T."/>
            <person name="Alioto T."/>
            <person name="Gomez Garrido J."/>
        </authorList>
    </citation>
    <scope>NUCLEOTIDE SEQUENCE</scope>
</reference>
<dbReference type="Proteomes" id="UP001178461">
    <property type="component" value="Chromosome 1"/>
</dbReference>
<evidence type="ECO:0000313" key="2">
    <source>
        <dbReference type="EMBL" id="CAI5764073.1"/>
    </source>
</evidence>
<keyword evidence="1" id="KW-1133">Transmembrane helix</keyword>
<keyword evidence="1" id="KW-0472">Membrane</keyword>
<feature type="transmembrane region" description="Helical" evidence="1">
    <location>
        <begin position="37"/>
        <end position="64"/>
    </location>
</feature>
<dbReference type="EMBL" id="OX395126">
    <property type="protein sequence ID" value="CAI5764073.1"/>
    <property type="molecule type" value="Genomic_DNA"/>
</dbReference>
<keyword evidence="3" id="KW-1185">Reference proteome</keyword>
<evidence type="ECO:0000313" key="3">
    <source>
        <dbReference type="Proteomes" id="UP001178461"/>
    </source>
</evidence>
<dbReference type="AlphaFoldDB" id="A0AA35JST3"/>